<dbReference type="InterPro" id="IPR015421">
    <property type="entry name" value="PyrdxlP-dep_Trfase_major"/>
</dbReference>
<dbReference type="VEuPathDB" id="AmoebaDB:FDP41_004622"/>
<dbReference type="VEuPathDB" id="AmoebaDB:NF0128570"/>
<evidence type="ECO:0000256" key="1">
    <source>
        <dbReference type="ARBA" id="ARBA00001933"/>
    </source>
</evidence>
<feature type="modified residue" description="N6-(pyridoxal phosphate)lysine" evidence="6">
    <location>
        <position position="387"/>
    </location>
</feature>
<dbReference type="VEuPathDB" id="AmoebaDB:NfTy_065370"/>
<dbReference type="PANTHER" id="PTHR45677">
    <property type="entry name" value="GLUTAMATE DECARBOXYLASE-RELATED"/>
    <property type="match status" value="1"/>
</dbReference>
<proteinExistence type="inferred from homology"/>
<evidence type="ECO:0000256" key="4">
    <source>
        <dbReference type="ARBA" id="ARBA00022898"/>
    </source>
</evidence>
<dbReference type="GO" id="GO:0005737">
    <property type="term" value="C:cytoplasm"/>
    <property type="evidence" value="ECO:0007669"/>
    <property type="project" value="TreeGrafter"/>
</dbReference>
<dbReference type="AlphaFoldDB" id="A0A6A5BN03"/>
<evidence type="ECO:0000256" key="3">
    <source>
        <dbReference type="ARBA" id="ARBA00022793"/>
    </source>
</evidence>
<dbReference type="OMA" id="FAFFNEY"/>
<evidence type="ECO:0000256" key="7">
    <source>
        <dbReference type="SAM" id="MobiDB-lite"/>
    </source>
</evidence>
<feature type="region of interest" description="Disordered" evidence="7">
    <location>
        <begin position="1"/>
        <end position="34"/>
    </location>
</feature>
<evidence type="ECO:0000256" key="2">
    <source>
        <dbReference type="ARBA" id="ARBA00009533"/>
    </source>
</evidence>
<dbReference type="SUPFAM" id="SSF53383">
    <property type="entry name" value="PLP-dependent transferases"/>
    <property type="match status" value="1"/>
</dbReference>
<comment type="caution">
    <text evidence="8">The sequence shown here is derived from an EMBL/GenBank/DDBJ whole genome shotgun (WGS) entry which is preliminary data.</text>
</comment>
<reference evidence="8 9" key="1">
    <citation type="journal article" date="2019" name="Sci. Rep.">
        <title>Nanopore sequencing improves the draft genome of the human pathogenic amoeba Naegleria fowleri.</title>
        <authorList>
            <person name="Liechti N."/>
            <person name="Schurch N."/>
            <person name="Bruggmann R."/>
            <person name="Wittwer M."/>
        </authorList>
    </citation>
    <scope>NUCLEOTIDE SEQUENCE [LARGE SCALE GENOMIC DNA]</scope>
    <source>
        <strain evidence="8 9">ATCC 30894</strain>
    </source>
</reference>
<dbReference type="OrthoDB" id="392571at2759"/>
<dbReference type="Proteomes" id="UP000444721">
    <property type="component" value="Unassembled WGS sequence"/>
</dbReference>
<sequence length="628" mass="71878">MVELKKVAKQKSTAGPSGKSKQKQQHIPSKTKTRVPLFQKIVQEQIQPAYPSPILDEKRDRNFEDLMKHSLDEILKLKHTDNPHSSFIGKAERILNAEEDIANYRAKAELPLHPSTPKQVISKVSEYFHGVMDLSSPVNLENVNPPANIPALISSFFGSLYNVAVVHDEFAWNVSLTEIESLGMLSKLVGWDPQTANGIFTFGGTGNELYALKVALARCLGMKYRYKGIRDSDHVKVFVSEIGHYCKFNTCDWCGIGMDNIVGIGINDDNSMNMDDLYKKLSESARNKEKIACIIATCGSTDPFGVDDVRSIVEIRDKIVEEYQLDYKPFVYVDSVIGWPWLFFRYYDFEKNPLQIDTQYVLPAIKSVFERIQFMNLADAVGIDFHKTGFSHYVCSCVLFKDRKEFEENLSRPKEFMYYLYNFSVYKPGCYTLECSRPAMCLSAYSTLLLFGIEGYQSMIAHLVSVQHALRTALSEFENIVIVNDLDNGFVTLFRVYPEGINAKEQYKKEFEESDATVVNKSNDYQKHIANILHLKRIEEDGPALSYTRNFRKNKHGLALSAIKAFPMSPFCTEELIRDYVVKYIVNVCKEVGHDIDGHVEKVEGEGHPSWKYPRHRHFDKLTMHNQW</sequence>
<comment type="similarity">
    <text evidence="2">Belongs to the group II decarboxylase family.</text>
</comment>
<dbReference type="RefSeq" id="XP_044561029.1">
    <property type="nucleotide sequence ID" value="XM_044708057.1"/>
</dbReference>
<evidence type="ECO:0000256" key="5">
    <source>
        <dbReference type="ARBA" id="ARBA00023239"/>
    </source>
</evidence>
<keyword evidence="3" id="KW-0210">Decarboxylase</keyword>
<evidence type="ECO:0000313" key="9">
    <source>
        <dbReference type="Proteomes" id="UP000444721"/>
    </source>
</evidence>
<dbReference type="GO" id="GO:0016831">
    <property type="term" value="F:carboxy-lyase activity"/>
    <property type="evidence" value="ECO:0007669"/>
    <property type="project" value="UniProtKB-KW"/>
</dbReference>
<dbReference type="EMBL" id="VFQX01000039">
    <property type="protein sequence ID" value="KAF0976316.1"/>
    <property type="molecule type" value="Genomic_DNA"/>
</dbReference>
<dbReference type="GeneID" id="68111840"/>
<keyword evidence="5" id="KW-0456">Lyase</keyword>
<evidence type="ECO:0000313" key="8">
    <source>
        <dbReference type="EMBL" id="KAF0976316.1"/>
    </source>
</evidence>
<gene>
    <name evidence="8" type="ORF">FDP41_004622</name>
</gene>
<comment type="cofactor">
    <cofactor evidence="1 6">
        <name>pyridoxal 5'-phosphate</name>
        <dbReference type="ChEBI" id="CHEBI:597326"/>
    </cofactor>
</comment>
<organism evidence="8 9">
    <name type="scientific">Naegleria fowleri</name>
    <name type="common">Brain eating amoeba</name>
    <dbReference type="NCBI Taxonomy" id="5763"/>
    <lineage>
        <taxon>Eukaryota</taxon>
        <taxon>Discoba</taxon>
        <taxon>Heterolobosea</taxon>
        <taxon>Tetramitia</taxon>
        <taxon>Eutetramitia</taxon>
        <taxon>Vahlkampfiidae</taxon>
        <taxon>Naegleria</taxon>
    </lineage>
</organism>
<dbReference type="GO" id="GO:0019752">
    <property type="term" value="P:carboxylic acid metabolic process"/>
    <property type="evidence" value="ECO:0007669"/>
    <property type="project" value="InterPro"/>
</dbReference>
<evidence type="ECO:0000256" key="6">
    <source>
        <dbReference type="PIRSR" id="PIRSR602129-50"/>
    </source>
</evidence>
<dbReference type="PANTHER" id="PTHR45677:SF8">
    <property type="entry name" value="CYSTEINE SULFINIC ACID DECARBOXYLASE"/>
    <property type="match status" value="1"/>
</dbReference>
<dbReference type="Gene3D" id="3.40.640.10">
    <property type="entry name" value="Type I PLP-dependent aspartate aminotransferase-like (Major domain)"/>
    <property type="match status" value="1"/>
</dbReference>
<dbReference type="GO" id="GO:0030170">
    <property type="term" value="F:pyridoxal phosphate binding"/>
    <property type="evidence" value="ECO:0007669"/>
    <property type="project" value="InterPro"/>
</dbReference>
<protein>
    <submittedName>
        <fullName evidence="8">Uncharacterized protein</fullName>
    </submittedName>
</protein>
<dbReference type="InterPro" id="IPR015424">
    <property type="entry name" value="PyrdxlP-dep_Trfase"/>
</dbReference>
<dbReference type="Pfam" id="PF00282">
    <property type="entry name" value="Pyridoxal_deC"/>
    <property type="match status" value="1"/>
</dbReference>
<accession>A0A6A5BN03</accession>
<keyword evidence="9" id="KW-1185">Reference proteome</keyword>
<name>A0A6A5BN03_NAEFO</name>
<dbReference type="InterPro" id="IPR002129">
    <property type="entry name" value="PyrdxlP-dep_de-COase"/>
</dbReference>
<feature type="compositionally biased region" description="Basic residues" evidence="7">
    <location>
        <begin position="20"/>
        <end position="33"/>
    </location>
</feature>
<keyword evidence="4 6" id="KW-0663">Pyridoxal phosphate</keyword>